<dbReference type="EMBL" id="FMBG01000012">
    <property type="protein sequence ID" value="SCC33799.1"/>
    <property type="molecule type" value="Genomic_DNA"/>
</dbReference>
<dbReference type="Proteomes" id="UP000195728">
    <property type="component" value="Unassembled WGS sequence"/>
</dbReference>
<name>A0AB37YRW6_9BACI</name>
<evidence type="ECO:0000313" key="1">
    <source>
        <dbReference type="EMBL" id="SCC33799.1"/>
    </source>
</evidence>
<comment type="caution">
    <text evidence="1">The sequence shown here is derived from an EMBL/GenBank/DDBJ whole genome shotgun (WGS) entry which is preliminary data.</text>
</comment>
<proteinExistence type="predicted"/>
<reference evidence="1 2" key="1">
    <citation type="submission" date="2016-08" db="EMBL/GenBank/DDBJ databases">
        <authorList>
            <person name="Loux V."/>
            <person name="Rue O."/>
        </authorList>
    </citation>
    <scope>NUCLEOTIDE SEQUENCE [LARGE SCALE GENOMIC DNA]</scope>
    <source>
        <strain evidence="1 2">WSBC_10311</strain>
    </source>
</reference>
<sequence length="28" mass="3229">MKLNRIPQWGTLKERVAKGTSPLTRLAY</sequence>
<evidence type="ECO:0000313" key="2">
    <source>
        <dbReference type="Proteomes" id="UP000195728"/>
    </source>
</evidence>
<organism evidence="1 2">
    <name type="scientific">Bacillus wiedmannii</name>
    <dbReference type="NCBI Taxonomy" id="1890302"/>
    <lineage>
        <taxon>Bacteria</taxon>
        <taxon>Bacillati</taxon>
        <taxon>Bacillota</taxon>
        <taxon>Bacilli</taxon>
        <taxon>Bacillales</taxon>
        <taxon>Bacillaceae</taxon>
        <taxon>Bacillus</taxon>
        <taxon>Bacillus cereus group</taxon>
    </lineage>
</organism>
<dbReference type="AlphaFoldDB" id="A0AB37YRW6"/>
<gene>
    <name evidence="1" type="ORF">BC10311_02742</name>
</gene>
<protein>
    <submittedName>
        <fullName evidence="1">Uncharacterized protein</fullName>
    </submittedName>
</protein>
<accession>A0AB37YRW6</accession>